<feature type="non-terminal residue" evidence="5">
    <location>
        <position position="1"/>
    </location>
</feature>
<accession>A0A550CNP3</accession>
<dbReference type="Pfam" id="PF08424">
    <property type="entry name" value="NRDE-2"/>
    <property type="match status" value="1"/>
</dbReference>
<evidence type="ECO:0000256" key="4">
    <source>
        <dbReference type="SAM" id="MobiDB-lite"/>
    </source>
</evidence>
<dbReference type="GO" id="GO:0031048">
    <property type="term" value="P:regulatory ncRNA-mediated heterochromatin formation"/>
    <property type="evidence" value="ECO:0007669"/>
    <property type="project" value="TreeGrafter"/>
</dbReference>
<comment type="subcellular location">
    <subcellularLocation>
        <location evidence="1">Nucleus</location>
    </subcellularLocation>
</comment>
<dbReference type="STRING" id="97359.A0A550CNP3"/>
<sequence>IWMEWLEWRIRQAKDALSGIVEDAGRVLSNTEDDLLRVRVLWRMAELLKSAGYVERAMALFQAQAEWVMNMPPTLRDLPFAQQLDELEKFWESEVLRVGEANSTGWSSWVTSGKETPQHQPTASTSSVRPRAPTADPHTQWAQSEKWADTYACLPTRSFDESDDADPYSIILFSDIRPLLAPIRSPDAIDAFRKAWLALLGLWVPG</sequence>
<dbReference type="GO" id="GO:0071013">
    <property type="term" value="C:catalytic step 2 spliceosome"/>
    <property type="evidence" value="ECO:0007669"/>
    <property type="project" value="TreeGrafter"/>
</dbReference>
<organism evidence="5 6">
    <name type="scientific">Schizophyllum amplum</name>
    <dbReference type="NCBI Taxonomy" id="97359"/>
    <lineage>
        <taxon>Eukaryota</taxon>
        <taxon>Fungi</taxon>
        <taxon>Dikarya</taxon>
        <taxon>Basidiomycota</taxon>
        <taxon>Agaricomycotina</taxon>
        <taxon>Agaricomycetes</taxon>
        <taxon>Agaricomycetidae</taxon>
        <taxon>Agaricales</taxon>
        <taxon>Schizophyllaceae</taxon>
        <taxon>Schizophyllum</taxon>
    </lineage>
</organism>
<evidence type="ECO:0000313" key="5">
    <source>
        <dbReference type="EMBL" id="TRM66430.1"/>
    </source>
</evidence>
<feature type="non-terminal residue" evidence="5">
    <location>
        <position position="206"/>
    </location>
</feature>
<feature type="region of interest" description="Disordered" evidence="4">
    <location>
        <begin position="107"/>
        <end position="141"/>
    </location>
</feature>
<dbReference type="PANTHER" id="PTHR13471:SF0">
    <property type="entry name" value="NUCLEAR EXOSOME REGULATOR NRDE2"/>
    <property type="match status" value="1"/>
</dbReference>
<protein>
    <submittedName>
        <fullName evidence="5">SiRNA-mediated silencing protein NRDE-2</fullName>
    </submittedName>
</protein>
<dbReference type="PANTHER" id="PTHR13471">
    <property type="entry name" value="TETRATRICOPEPTIDE-LIKE HELICAL"/>
    <property type="match status" value="1"/>
</dbReference>
<dbReference type="OrthoDB" id="297219at2759"/>
<evidence type="ECO:0000313" key="6">
    <source>
        <dbReference type="Proteomes" id="UP000320762"/>
    </source>
</evidence>
<comment type="caution">
    <text evidence="5">The sequence shown here is derived from an EMBL/GenBank/DDBJ whole genome shotgun (WGS) entry which is preliminary data.</text>
</comment>
<gene>
    <name evidence="5" type="ORF">BD626DRAFT_361973</name>
</gene>
<keyword evidence="3" id="KW-0539">Nucleus</keyword>
<name>A0A550CNP3_9AGAR</name>
<dbReference type="EMBL" id="VDMD01000004">
    <property type="protein sequence ID" value="TRM66430.1"/>
    <property type="molecule type" value="Genomic_DNA"/>
</dbReference>
<keyword evidence="6" id="KW-1185">Reference proteome</keyword>
<dbReference type="InterPro" id="IPR013633">
    <property type="entry name" value="NRDE-2"/>
</dbReference>
<comment type="similarity">
    <text evidence="2">Belongs to the NRDE2 family.</text>
</comment>
<evidence type="ECO:0000256" key="3">
    <source>
        <dbReference type="ARBA" id="ARBA00023242"/>
    </source>
</evidence>
<dbReference type="GO" id="GO:1902369">
    <property type="term" value="P:negative regulation of RNA catabolic process"/>
    <property type="evidence" value="ECO:0007669"/>
    <property type="project" value="TreeGrafter"/>
</dbReference>
<evidence type="ECO:0000256" key="2">
    <source>
        <dbReference type="ARBA" id="ARBA00009265"/>
    </source>
</evidence>
<evidence type="ECO:0000256" key="1">
    <source>
        <dbReference type="ARBA" id="ARBA00004123"/>
    </source>
</evidence>
<proteinExistence type="inferred from homology"/>
<feature type="compositionally biased region" description="Polar residues" evidence="4">
    <location>
        <begin position="107"/>
        <end position="128"/>
    </location>
</feature>
<dbReference type="AlphaFoldDB" id="A0A550CNP3"/>
<dbReference type="Proteomes" id="UP000320762">
    <property type="component" value="Unassembled WGS sequence"/>
</dbReference>
<reference evidence="5 6" key="1">
    <citation type="journal article" date="2019" name="New Phytol.">
        <title>Comparative genomics reveals unique wood-decay strategies and fruiting body development in the Schizophyllaceae.</title>
        <authorList>
            <person name="Almasi E."/>
            <person name="Sahu N."/>
            <person name="Krizsan K."/>
            <person name="Balint B."/>
            <person name="Kovacs G.M."/>
            <person name="Kiss B."/>
            <person name="Cseklye J."/>
            <person name="Drula E."/>
            <person name="Henrissat B."/>
            <person name="Nagy I."/>
            <person name="Chovatia M."/>
            <person name="Adam C."/>
            <person name="LaButti K."/>
            <person name="Lipzen A."/>
            <person name="Riley R."/>
            <person name="Grigoriev I.V."/>
            <person name="Nagy L.G."/>
        </authorList>
    </citation>
    <scope>NUCLEOTIDE SEQUENCE [LARGE SCALE GENOMIC DNA]</scope>
    <source>
        <strain evidence="5 6">NL-1724</strain>
    </source>
</reference>